<dbReference type="GO" id="GO:0005096">
    <property type="term" value="F:GTPase activator activity"/>
    <property type="evidence" value="ECO:0007669"/>
    <property type="project" value="UniProtKB-KW"/>
</dbReference>
<feature type="coiled-coil region" evidence="3">
    <location>
        <begin position="51"/>
        <end position="78"/>
    </location>
</feature>
<protein>
    <submittedName>
        <fullName evidence="6">Ecotropic viral integration site 5-like protein</fullName>
    </submittedName>
</protein>
<dbReference type="FunFam" id="1.10.472.80:FF:000002">
    <property type="entry name" value="Ecotropic viral integration site 5"/>
    <property type="match status" value="1"/>
</dbReference>
<evidence type="ECO:0000256" key="4">
    <source>
        <dbReference type="SAM" id="MobiDB-lite"/>
    </source>
</evidence>
<reference evidence="6 7" key="1">
    <citation type="journal article" date="2018" name="Sci. Rep.">
        <title>Genomic signatures of local adaptation to the degree of environmental predictability in rotifers.</title>
        <authorList>
            <person name="Franch-Gras L."/>
            <person name="Hahn C."/>
            <person name="Garcia-Roger E.M."/>
            <person name="Carmona M.J."/>
            <person name="Serra M."/>
            <person name="Gomez A."/>
        </authorList>
    </citation>
    <scope>NUCLEOTIDE SEQUENCE [LARGE SCALE GENOMIC DNA]</scope>
    <source>
        <strain evidence="6">HYR1</strain>
    </source>
</reference>
<feature type="compositionally biased region" description="Polar residues" evidence="4">
    <location>
        <begin position="20"/>
        <end position="38"/>
    </location>
</feature>
<dbReference type="AlphaFoldDB" id="A0A3M7P9B5"/>
<gene>
    <name evidence="6" type="ORF">BpHYR1_026936</name>
</gene>
<evidence type="ECO:0000313" key="6">
    <source>
        <dbReference type="EMBL" id="RMZ95686.1"/>
    </source>
</evidence>
<keyword evidence="1" id="KW-0343">GTPase activation</keyword>
<feature type="coiled-coil region" evidence="3">
    <location>
        <begin position="401"/>
        <end position="570"/>
    </location>
</feature>
<evidence type="ECO:0000256" key="3">
    <source>
        <dbReference type="SAM" id="Coils"/>
    </source>
</evidence>
<dbReference type="GO" id="GO:0031267">
    <property type="term" value="F:small GTPase binding"/>
    <property type="evidence" value="ECO:0007669"/>
    <property type="project" value="TreeGrafter"/>
</dbReference>
<feature type="compositionally biased region" description="Polar residues" evidence="4">
    <location>
        <begin position="782"/>
        <end position="797"/>
    </location>
</feature>
<dbReference type="InterPro" id="IPR050302">
    <property type="entry name" value="Rab_GAP_TBC_domain"/>
</dbReference>
<dbReference type="Gene3D" id="1.10.472.80">
    <property type="entry name" value="Ypt/Rab-GAP domain of gyp1p, domain 3"/>
    <property type="match status" value="1"/>
</dbReference>
<keyword evidence="2 3" id="KW-0175">Coiled coil</keyword>
<comment type="caution">
    <text evidence="6">The sequence shown here is derived from an EMBL/GenBank/DDBJ whole genome shotgun (WGS) entry which is preliminary data.</text>
</comment>
<evidence type="ECO:0000313" key="7">
    <source>
        <dbReference type="Proteomes" id="UP000276133"/>
    </source>
</evidence>
<name>A0A3M7P9B5_BRAPC</name>
<evidence type="ECO:0000256" key="1">
    <source>
        <dbReference type="ARBA" id="ARBA00022468"/>
    </source>
</evidence>
<feature type="compositionally biased region" description="Low complexity" evidence="4">
    <location>
        <begin position="1"/>
        <end position="19"/>
    </location>
</feature>
<evidence type="ECO:0000256" key="2">
    <source>
        <dbReference type="ARBA" id="ARBA00023054"/>
    </source>
</evidence>
<dbReference type="SUPFAM" id="SSF47923">
    <property type="entry name" value="Ypt/Rab-GAP domain of gyp1p"/>
    <property type="match status" value="2"/>
</dbReference>
<dbReference type="FunFam" id="1.10.8.270:FF:000001">
    <property type="entry name" value="TBC1 domain family member 1"/>
    <property type="match status" value="1"/>
</dbReference>
<accession>A0A3M7P9B5</accession>
<dbReference type="InterPro" id="IPR000195">
    <property type="entry name" value="Rab-GAP-TBC_dom"/>
</dbReference>
<dbReference type="PROSITE" id="PS50086">
    <property type="entry name" value="TBC_RABGAP"/>
    <property type="match status" value="1"/>
</dbReference>
<dbReference type="OrthoDB" id="295078at2759"/>
<keyword evidence="7" id="KW-1185">Reference proteome</keyword>
<proteinExistence type="predicted"/>
<dbReference type="PANTHER" id="PTHR47219:SF22">
    <property type="entry name" value="RAB-GAP TBC DOMAIN-CONTAINING PROTEIN"/>
    <property type="match status" value="1"/>
</dbReference>
<feature type="region of interest" description="Disordered" evidence="4">
    <location>
        <begin position="854"/>
        <end position="881"/>
    </location>
</feature>
<dbReference type="Proteomes" id="UP000276133">
    <property type="component" value="Unassembled WGS sequence"/>
</dbReference>
<dbReference type="SMART" id="SM00164">
    <property type="entry name" value="TBC"/>
    <property type="match status" value="1"/>
</dbReference>
<dbReference type="InterPro" id="IPR035969">
    <property type="entry name" value="Rab-GAP_TBC_sf"/>
</dbReference>
<dbReference type="EMBL" id="REGN01012351">
    <property type="protein sequence ID" value="RMZ95686.1"/>
    <property type="molecule type" value="Genomic_DNA"/>
</dbReference>
<feature type="domain" description="Rab-GAP TBC" evidence="5">
    <location>
        <begin position="157"/>
        <end position="341"/>
    </location>
</feature>
<feature type="compositionally biased region" description="Basic and acidic residues" evidence="4">
    <location>
        <begin position="798"/>
        <end position="820"/>
    </location>
</feature>
<dbReference type="Gene3D" id="1.10.8.270">
    <property type="entry name" value="putative rabgap domain of human tbc1 domain family member 14 like domains"/>
    <property type="match status" value="1"/>
</dbReference>
<dbReference type="STRING" id="10195.A0A3M7P9B5"/>
<dbReference type="Gene3D" id="1.10.10.750">
    <property type="entry name" value="Ypt/Rab-GAP domain of gyp1p, domain 1"/>
    <property type="match status" value="1"/>
</dbReference>
<sequence length="919" mass="105679">MCPIDTSSLSTSSTSSSSSNLCNMGQNLNSSNSDTKENFQNVSDTDLIPLANNELDLLIKLERANKEMENNSRSAQSILLSNNSIGSGTANNNSSPTSHSLSRRASFTSCEVQSLNNDDNISKMDEVSWELWNQIISEWTYWSKKKPIQLKEYIRKGIPVFLRPIAWQYLCGANETDHKEKFKEFMKKQSSCEKIIRRDIDRTYPDHEYFRNTAGQESLFNIMKAYSIHDPEVGYCQGSAFICGLLLIQNLPEEEAFAIFVQIMQKYNLREIYKPNMYHLGLCMFQLDNLVQESFPDLHHHFSSHAFHSSMYCSSWFLTLFTTSLPLQLVCRIFDIFLSEGIEIVFRVGLAILEYHKDNLLTLDMEGMLKYFQKELPARHENDHDGLLNKALAIKYNQKKMKKLEKDYSIFKKEEQEEQIETRRLRAENKLLKQRIDNLEKESAQLADRLIKGQVINAQQLESIDVLKNENQKLKDKIKEMEIEYANSNELRKKELNEKNVNNNEKEMLHEKVNMLLEENSKLRDTPDVQRLEEELVQVKMREAEAQLAIKELQKTIHVLNLEYQEFLNNRTAVVTTLNSSSGTENKSISSNETQALEEELLKVKMREAETQSEMKSVNLKLMQLDTEKQVAYNQIKRQDEEIRKLNAQITQMCEKELDSKSHLMEYRRQLDDKEALLKESMMTHKIQEIEDASVIAELKQRVASLEVQIQEFLTTGQLNDTGKSLDLYNGMSGSIDKLIDMNDDLKNLMSSQTSLLSDKISLIRTNSFKPDLINPVNKSLNGTIKNGNTGSLNSLNDPKKLSRSQSEECKKKKLSEPDLKANMNLIPDSTPNHHVIAEYLDSDEDNLDELDRSYQSSLNDKSNSSENASVDKSNSSKELKLMKTVDVDLAQRPSEIGDLETVYRSDFVKVNFGDEAEN</sequence>
<dbReference type="PANTHER" id="PTHR47219">
    <property type="entry name" value="RAB GTPASE-ACTIVATING PROTEIN 1-LIKE"/>
    <property type="match status" value="1"/>
</dbReference>
<feature type="coiled-coil region" evidence="3">
    <location>
        <begin position="622"/>
        <end position="716"/>
    </location>
</feature>
<feature type="compositionally biased region" description="Polar residues" evidence="4">
    <location>
        <begin position="854"/>
        <end position="874"/>
    </location>
</feature>
<evidence type="ECO:0000259" key="5">
    <source>
        <dbReference type="PROSITE" id="PS50086"/>
    </source>
</evidence>
<organism evidence="6 7">
    <name type="scientific">Brachionus plicatilis</name>
    <name type="common">Marine rotifer</name>
    <name type="synonym">Brachionus muelleri</name>
    <dbReference type="NCBI Taxonomy" id="10195"/>
    <lineage>
        <taxon>Eukaryota</taxon>
        <taxon>Metazoa</taxon>
        <taxon>Spiralia</taxon>
        <taxon>Gnathifera</taxon>
        <taxon>Rotifera</taxon>
        <taxon>Eurotatoria</taxon>
        <taxon>Monogononta</taxon>
        <taxon>Pseudotrocha</taxon>
        <taxon>Ploima</taxon>
        <taxon>Brachionidae</taxon>
        <taxon>Brachionus</taxon>
    </lineage>
</organism>
<feature type="region of interest" description="Disordered" evidence="4">
    <location>
        <begin position="782"/>
        <end position="831"/>
    </location>
</feature>
<feature type="region of interest" description="Disordered" evidence="4">
    <location>
        <begin position="1"/>
        <end position="38"/>
    </location>
</feature>
<dbReference type="Pfam" id="PF00566">
    <property type="entry name" value="RabGAP-TBC"/>
    <property type="match status" value="1"/>
</dbReference>
<dbReference type="FunFam" id="1.10.10.750:FF:000003">
    <property type="entry name" value="GTPase activating protein (Evi5)"/>
    <property type="match status" value="1"/>
</dbReference>